<keyword evidence="11" id="KW-1185">Reference proteome</keyword>
<feature type="domain" description="ABC transmembrane type-1" evidence="9">
    <location>
        <begin position="46"/>
        <end position="331"/>
    </location>
</feature>
<feature type="transmembrane region" description="Helical" evidence="7">
    <location>
        <begin position="190"/>
        <end position="207"/>
    </location>
</feature>
<feature type="domain" description="ABC transporter" evidence="8">
    <location>
        <begin position="365"/>
        <end position="600"/>
    </location>
</feature>
<dbReference type="CDD" id="cd03251">
    <property type="entry name" value="ABCC_MsbA"/>
    <property type="match status" value="1"/>
</dbReference>
<evidence type="ECO:0000256" key="1">
    <source>
        <dbReference type="ARBA" id="ARBA00004651"/>
    </source>
</evidence>
<dbReference type="InterPro" id="IPR027417">
    <property type="entry name" value="P-loop_NTPase"/>
</dbReference>
<dbReference type="InterPro" id="IPR039421">
    <property type="entry name" value="Type_1_exporter"/>
</dbReference>
<dbReference type="CDD" id="cd18549">
    <property type="entry name" value="ABC_6TM_YwjA_like"/>
    <property type="match status" value="1"/>
</dbReference>
<evidence type="ECO:0000256" key="2">
    <source>
        <dbReference type="ARBA" id="ARBA00022692"/>
    </source>
</evidence>
<dbReference type="PANTHER" id="PTHR43394">
    <property type="entry name" value="ATP-DEPENDENT PERMEASE MDL1, MITOCHONDRIAL"/>
    <property type="match status" value="1"/>
</dbReference>
<keyword evidence="6 7" id="KW-0472">Membrane</keyword>
<evidence type="ECO:0000259" key="8">
    <source>
        <dbReference type="PROSITE" id="PS50893"/>
    </source>
</evidence>
<dbReference type="PANTHER" id="PTHR43394:SF1">
    <property type="entry name" value="ATP-BINDING CASSETTE SUB-FAMILY B MEMBER 10, MITOCHONDRIAL"/>
    <property type="match status" value="1"/>
</dbReference>
<keyword evidence="5 7" id="KW-1133">Transmembrane helix</keyword>
<evidence type="ECO:0000256" key="5">
    <source>
        <dbReference type="ARBA" id="ARBA00022989"/>
    </source>
</evidence>
<comment type="caution">
    <text evidence="10">The sequence shown here is derived from an EMBL/GenBank/DDBJ whole genome shotgun (WGS) entry which is preliminary data.</text>
</comment>
<feature type="transmembrane region" description="Helical" evidence="7">
    <location>
        <begin position="276"/>
        <end position="296"/>
    </location>
</feature>
<feature type="transmembrane region" description="Helical" evidence="7">
    <location>
        <begin position="85"/>
        <end position="106"/>
    </location>
</feature>
<dbReference type="InterPro" id="IPR011527">
    <property type="entry name" value="ABC1_TM_dom"/>
</dbReference>
<evidence type="ECO:0000313" key="10">
    <source>
        <dbReference type="EMBL" id="MFC3833939.1"/>
    </source>
</evidence>
<gene>
    <name evidence="10" type="ORF">ACFOSB_13810</name>
</gene>
<dbReference type="InterPro" id="IPR003593">
    <property type="entry name" value="AAA+_ATPase"/>
</dbReference>
<dbReference type="SUPFAM" id="SSF90123">
    <property type="entry name" value="ABC transporter transmembrane region"/>
    <property type="match status" value="1"/>
</dbReference>
<proteinExistence type="predicted"/>
<comment type="subcellular location">
    <subcellularLocation>
        <location evidence="1">Cell membrane</location>
        <topology evidence="1">Multi-pass membrane protein</topology>
    </subcellularLocation>
</comment>
<sequence length="607" mass="66387">MPDTHPGPTPHVNPTVPTLPESDAARARRWRRTFLSYYRPYRRVLLLDLACAFLVAGIAVAFPLVVRFITGEVLGGPAPIDPGPIYAAGGLMLALLAAQVAADTFVDYQGHMMGTWIERDMRRDLFDHYQRLPHAFYDTQRTGQLMSRLTGDLEDISELAHHGPEDLLIAAVKFSGTFAVLIHVNPALTWVVFALLPVMAVYALYFHRRLTAAYLASRVSMGDVNAQVEDSLAGIRVVQAFARENAEARKFAHQNARFVATRRGVYRNEAWFHQGVQTFTGLLTVIVVVLGGVLIAGQRLTVADLITYLLLVGVLVDPVQRFVNFARVTQAGLPGFTRFMQIMDLVPAIRDAPDAVPLPDVRGHIELRDVAFAYREDGEHVLRDLNLTIHPGETVALVGPSGAGKSTLCALIPRFYDVTAGQVVIDGHDVRDVTLDSLRRQVGIVPQDVYLFAGSVADNIRYGRPDATDAQVMAAARRAHAHDFITALPDGYNTDVGQRGVKLSGGQKQRLSIARAFLNDPPVLILDEATSALDTHSERAVQAALDDLRGERTVLVIAHRLSTIRSADRIVVLTEDGVAEEGTHAELLARGGVYARLHGAVLAESVQ</sequence>
<evidence type="ECO:0000259" key="9">
    <source>
        <dbReference type="PROSITE" id="PS50929"/>
    </source>
</evidence>
<dbReference type="InterPro" id="IPR017871">
    <property type="entry name" value="ABC_transporter-like_CS"/>
</dbReference>
<keyword evidence="4 10" id="KW-0067">ATP-binding</keyword>
<evidence type="ECO:0000256" key="3">
    <source>
        <dbReference type="ARBA" id="ARBA00022741"/>
    </source>
</evidence>
<dbReference type="GO" id="GO:0005524">
    <property type="term" value="F:ATP binding"/>
    <property type="evidence" value="ECO:0007669"/>
    <property type="project" value="UniProtKB-KW"/>
</dbReference>
<dbReference type="InterPro" id="IPR003439">
    <property type="entry name" value="ABC_transporter-like_ATP-bd"/>
</dbReference>
<dbReference type="InterPro" id="IPR036640">
    <property type="entry name" value="ABC1_TM_sf"/>
</dbReference>
<dbReference type="SUPFAM" id="SSF52540">
    <property type="entry name" value="P-loop containing nucleoside triphosphate hydrolases"/>
    <property type="match status" value="1"/>
</dbReference>
<dbReference type="EMBL" id="JBHRZG010000016">
    <property type="protein sequence ID" value="MFC3833939.1"/>
    <property type="molecule type" value="Genomic_DNA"/>
</dbReference>
<dbReference type="PROSITE" id="PS50929">
    <property type="entry name" value="ABC_TM1F"/>
    <property type="match status" value="1"/>
</dbReference>
<keyword evidence="2 7" id="KW-0812">Transmembrane</keyword>
<keyword evidence="3" id="KW-0547">Nucleotide-binding</keyword>
<dbReference type="Gene3D" id="3.40.50.300">
    <property type="entry name" value="P-loop containing nucleotide triphosphate hydrolases"/>
    <property type="match status" value="1"/>
</dbReference>
<evidence type="ECO:0000256" key="6">
    <source>
        <dbReference type="ARBA" id="ARBA00023136"/>
    </source>
</evidence>
<dbReference type="Proteomes" id="UP001595803">
    <property type="component" value="Unassembled WGS sequence"/>
</dbReference>
<evidence type="ECO:0000256" key="7">
    <source>
        <dbReference type="SAM" id="Phobius"/>
    </source>
</evidence>
<dbReference type="PROSITE" id="PS50893">
    <property type="entry name" value="ABC_TRANSPORTER_2"/>
    <property type="match status" value="1"/>
</dbReference>
<name>A0ABV7ZA78_9DEIO</name>
<dbReference type="RefSeq" id="WP_322472997.1">
    <property type="nucleotide sequence ID" value="NZ_JBHRZG010000016.1"/>
</dbReference>
<reference evidence="11" key="1">
    <citation type="journal article" date="2019" name="Int. J. Syst. Evol. Microbiol.">
        <title>The Global Catalogue of Microorganisms (GCM) 10K type strain sequencing project: providing services to taxonomists for standard genome sequencing and annotation.</title>
        <authorList>
            <consortium name="The Broad Institute Genomics Platform"/>
            <consortium name="The Broad Institute Genome Sequencing Center for Infectious Disease"/>
            <person name="Wu L."/>
            <person name="Ma J."/>
        </authorList>
    </citation>
    <scope>NUCLEOTIDE SEQUENCE [LARGE SCALE GENOMIC DNA]</scope>
    <source>
        <strain evidence="11">CCTCC AB 2017081</strain>
    </source>
</reference>
<dbReference type="Pfam" id="PF00664">
    <property type="entry name" value="ABC_membrane"/>
    <property type="match status" value="1"/>
</dbReference>
<dbReference type="Pfam" id="PF00005">
    <property type="entry name" value="ABC_tran"/>
    <property type="match status" value="1"/>
</dbReference>
<feature type="transmembrane region" description="Helical" evidence="7">
    <location>
        <begin position="44"/>
        <end position="65"/>
    </location>
</feature>
<dbReference type="PROSITE" id="PS00211">
    <property type="entry name" value="ABC_TRANSPORTER_1"/>
    <property type="match status" value="1"/>
</dbReference>
<evidence type="ECO:0000256" key="4">
    <source>
        <dbReference type="ARBA" id="ARBA00022840"/>
    </source>
</evidence>
<dbReference type="Gene3D" id="1.20.1560.10">
    <property type="entry name" value="ABC transporter type 1, transmembrane domain"/>
    <property type="match status" value="1"/>
</dbReference>
<evidence type="ECO:0000313" key="11">
    <source>
        <dbReference type="Proteomes" id="UP001595803"/>
    </source>
</evidence>
<protein>
    <submittedName>
        <fullName evidence="10">ABC transporter ATP-binding protein</fullName>
    </submittedName>
</protein>
<organism evidence="10 11">
    <name type="scientific">Deinococcus rufus</name>
    <dbReference type="NCBI Taxonomy" id="2136097"/>
    <lineage>
        <taxon>Bacteria</taxon>
        <taxon>Thermotogati</taxon>
        <taxon>Deinococcota</taxon>
        <taxon>Deinococci</taxon>
        <taxon>Deinococcales</taxon>
        <taxon>Deinococcaceae</taxon>
        <taxon>Deinococcus</taxon>
    </lineage>
</organism>
<accession>A0ABV7ZA78</accession>
<dbReference type="SMART" id="SM00382">
    <property type="entry name" value="AAA"/>
    <property type="match status" value="1"/>
</dbReference>